<comment type="caution">
    <text evidence="2">The sequence shown here is derived from an EMBL/GenBank/DDBJ whole genome shotgun (WGS) entry which is preliminary data.</text>
</comment>
<feature type="domain" description="Anthrax toxin edema factor central" evidence="1">
    <location>
        <begin position="15"/>
        <end position="122"/>
    </location>
</feature>
<dbReference type="GO" id="GO:0008294">
    <property type="term" value="F:calcium- and calmodulin-responsive adenylate cyclase activity"/>
    <property type="evidence" value="ECO:0007669"/>
    <property type="project" value="InterPro"/>
</dbReference>
<dbReference type="RefSeq" id="WP_109458066.1">
    <property type="nucleotide sequence ID" value="NZ_QFBC01000003.1"/>
</dbReference>
<evidence type="ECO:0000313" key="3">
    <source>
        <dbReference type="Proteomes" id="UP000245252"/>
    </source>
</evidence>
<proteinExistence type="predicted"/>
<reference evidence="2 3" key="1">
    <citation type="submission" date="2018-05" db="EMBL/GenBank/DDBJ databases">
        <title>The draft genome of strain NS-104.</title>
        <authorList>
            <person name="Hang P."/>
            <person name="Jiang J."/>
        </authorList>
    </citation>
    <scope>NUCLEOTIDE SEQUENCE [LARGE SCALE GENOMIC DNA]</scope>
    <source>
        <strain evidence="2 3">NS-104</strain>
    </source>
</reference>
<sequence length="484" mass="52739">MTVVHGLDLSFLHNQNGMTKSDMLQCSTAATNLNEVIIFRSTGPWAKRWIERGYPTKNFHVKGKSSDWGPHAGLVPYDGTYSKVGYDREKAKRGTEANDDGIRSGFAGKTTLVLSREQIAEQDYRAEGRPPRTALMSVAPVPGSDNLTLSARRSGDGLQVIFLARKRQDGRYDILVYPTLSGTDVRPVTQLASKGLVSNSVFLAQDRDKNGASSAIPLEVMTSLEIGAGQPMTGDYDLFAVCPTWSDYGSQSSREISKPGISLMNGRTHDGLSYAAGVGMDNVLDARLATGGTAAMDFKNRAAAYRNNYANNLGDTTRKWVADGHGGYRRGGLTTRASEDTYKMIFMASKYGEHGDMGNLTPRILRCINTLNGLMGATGERGALRRVHHNAESHRFRLFGALTATDMVTKKDGEEYGDGFPLTVFQPLALQKAGKPASRYGDVCTLETLQEFQAYAMALAESGYYVPKNWVWNMHVSPAARAGA</sequence>
<evidence type="ECO:0000259" key="1">
    <source>
        <dbReference type="Pfam" id="PF03497"/>
    </source>
</evidence>
<dbReference type="Proteomes" id="UP000245252">
    <property type="component" value="Unassembled WGS sequence"/>
</dbReference>
<name>A0A2U2DTS6_9HYPH</name>
<evidence type="ECO:0000313" key="2">
    <source>
        <dbReference type="EMBL" id="PWE56691.1"/>
    </source>
</evidence>
<gene>
    <name evidence="2" type="ORF">DEM27_10005</name>
</gene>
<dbReference type="GO" id="GO:0005576">
    <property type="term" value="C:extracellular region"/>
    <property type="evidence" value="ECO:0007669"/>
    <property type="project" value="InterPro"/>
</dbReference>
<organism evidence="2 3">
    <name type="scientific">Metarhizobium album</name>
    <dbReference type="NCBI Taxonomy" id="2182425"/>
    <lineage>
        <taxon>Bacteria</taxon>
        <taxon>Pseudomonadati</taxon>
        <taxon>Pseudomonadota</taxon>
        <taxon>Alphaproteobacteria</taxon>
        <taxon>Hyphomicrobiales</taxon>
        <taxon>Rhizobiaceae</taxon>
        <taxon>Metarhizobium</taxon>
    </lineage>
</organism>
<dbReference type="InterPro" id="IPR005165">
    <property type="entry name" value="Anthrax_toxin_edema_cen"/>
</dbReference>
<dbReference type="AlphaFoldDB" id="A0A2U2DTS6"/>
<dbReference type="InterPro" id="IPR035099">
    <property type="entry name" value="Anthrax_toxin_C-terminal"/>
</dbReference>
<dbReference type="SUPFAM" id="SSF81298">
    <property type="entry name" value="Adenylylcyclase toxin (the edema factor)"/>
    <property type="match status" value="2"/>
</dbReference>
<dbReference type="Pfam" id="PF03497">
    <property type="entry name" value="Anthrax_toxA"/>
    <property type="match status" value="1"/>
</dbReference>
<dbReference type="EMBL" id="QFBC01000003">
    <property type="protein sequence ID" value="PWE56691.1"/>
    <property type="molecule type" value="Genomic_DNA"/>
</dbReference>
<dbReference type="OrthoDB" id="1550625at2"/>
<protein>
    <recommendedName>
        <fullName evidence="1">Anthrax toxin edema factor central domain-containing protein</fullName>
    </recommendedName>
</protein>
<dbReference type="Gene3D" id="3.90.1760.10">
    <property type="entry name" value="Anthrax toxin, edema factor, central domain"/>
    <property type="match status" value="1"/>
</dbReference>
<accession>A0A2U2DTS6</accession>
<keyword evidence="3" id="KW-1185">Reference proteome</keyword>
<dbReference type="InterPro" id="IPR037017">
    <property type="entry name" value="Anthrax_toxin_edema_cen_sf"/>
</dbReference>